<evidence type="ECO:0000313" key="7">
    <source>
        <dbReference type="EMBL" id="OKL62846.1"/>
    </source>
</evidence>
<evidence type="ECO:0000256" key="2">
    <source>
        <dbReference type="PROSITE-ProRule" id="PRU00042"/>
    </source>
</evidence>
<evidence type="ECO:0000256" key="3">
    <source>
        <dbReference type="PROSITE-ProRule" id="PRU00108"/>
    </source>
</evidence>
<dbReference type="GeneID" id="31001571"/>
<dbReference type="InterPro" id="IPR013087">
    <property type="entry name" value="Znf_C2H2_type"/>
</dbReference>
<dbReference type="CDD" id="cd00086">
    <property type="entry name" value="homeodomain"/>
    <property type="match status" value="1"/>
</dbReference>
<keyword evidence="3" id="KW-0539">Nucleus</keyword>
<dbReference type="GO" id="GO:0003677">
    <property type="term" value="F:DNA binding"/>
    <property type="evidence" value="ECO:0007669"/>
    <property type="project" value="UniProtKB-UniRule"/>
</dbReference>
<feature type="region of interest" description="Disordered" evidence="4">
    <location>
        <begin position="292"/>
        <end position="367"/>
    </location>
</feature>
<gene>
    <name evidence="7" type="ORF">UA08_01816</name>
</gene>
<name>A0A1Q5QA83_TALAT</name>
<dbReference type="STRING" id="1441469.A0A1Q5QA83"/>
<keyword evidence="1 3" id="KW-0238">DNA-binding</keyword>
<sequence length="673" mass="75556">MESNHDPFIFATEMQDETDTLEAIHCNIMPADGILQSDFCEPLLYDDHLVQDAANDWSNLQSTLIDTSPSSRCSNSHEEMTSIFEQSYWSQPQLSGITPASGSGGGGISDELFDTMSFSAPDAIAITNDKLHEYGDMSGCSPELAVRMTKQSLRALKDWKIQHGETIKPTRHDISQLQKQTGLSPEQIRNWFSHSKRRNEAFGGGGAASHRAGGMLSALSLELSAASTVENIPARPPTPTVRDILYTPATPLEDMCPMERWENSPPEHEAALVSDIAKALSHSDTQYYNASCTSTRSASRGDSVSTGSSIQDRHPDPSDSSIDSDIFDSAAWSEHSGQSTHSGRSSTTEYRRRARKRRTNPLLRGSNILRGDIPKTFQCTFCTDSFKTKYDWSRHEKSLHLALESWTCSPFGSIIQEPEDGSQPKCAYCNAPSPTEDHLRTHRYLACDDRPLSERTYYRKDHLRQHLRLVHGCRFTPSMSKWKRTPEYVRSRCGFCDQQLTTWQGRIDHLASHFRAGHTMANWSGGWGFEPHISRLIENSMPPFLIHHERSTVSPFSGSISISIPSARKQDSHQERTSSMSTGSEKIYSSQYTYPATQALSCFDSFEAQLVTYINATLAEEGRLPSDTEIQDQARRFVYDGDDPWHQTIAENAMWLEDFKERYAFVAPVKTCV</sequence>
<feature type="DNA-binding region" description="Homeobox" evidence="3">
    <location>
        <begin position="149"/>
        <end position="203"/>
    </location>
</feature>
<dbReference type="OrthoDB" id="5399138at2759"/>
<keyword evidence="2" id="KW-0863">Zinc-finger</keyword>
<accession>A0A1Q5QA83</accession>
<dbReference type="PROSITE" id="PS00028">
    <property type="entry name" value="ZINC_FINGER_C2H2_1"/>
    <property type="match status" value="1"/>
</dbReference>
<dbReference type="Gene3D" id="1.10.10.60">
    <property type="entry name" value="Homeodomain-like"/>
    <property type="match status" value="1"/>
</dbReference>
<keyword evidence="3" id="KW-0371">Homeobox</keyword>
<feature type="domain" description="Homeobox" evidence="5">
    <location>
        <begin position="147"/>
        <end position="202"/>
    </location>
</feature>
<evidence type="ECO:0000256" key="1">
    <source>
        <dbReference type="ARBA" id="ARBA00023125"/>
    </source>
</evidence>
<keyword evidence="8" id="KW-1185">Reference proteome</keyword>
<keyword evidence="2" id="KW-0479">Metal-binding</keyword>
<dbReference type="AlphaFoldDB" id="A0A1Q5QA83"/>
<dbReference type="GO" id="GO:0005634">
    <property type="term" value="C:nucleus"/>
    <property type="evidence" value="ECO:0007669"/>
    <property type="project" value="UniProtKB-SubCell"/>
</dbReference>
<dbReference type="SUPFAM" id="SSF46689">
    <property type="entry name" value="Homeodomain-like"/>
    <property type="match status" value="1"/>
</dbReference>
<feature type="region of interest" description="Disordered" evidence="4">
    <location>
        <begin position="564"/>
        <end position="584"/>
    </location>
</feature>
<dbReference type="InterPro" id="IPR001356">
    <property type="entry name" value="HD"/>
</dbReference>
<keyword evidence="2" id="KW-0862">Zinc</keyword>
<evidence type="ECO:0000259" key="5">
    <source>
        <dbReference type="PROSITE" id="PS50071"/>
    </source>
</evidence>
<evidence type="ECO:0000256" key="4">
    <source>
        <dbReference type="SAM" id="MobiDB-lite"/>
    </source>
</evidence>
<dbReference type="Pfam" id="PF03221">
    <property type="entry name" value="HTH_Tnp_Tc5"/>
    <property type="match status" value="1"/>
</dbReference>
<dbReference type="InterPro" id="IPR006600">
    <property type="entry name" value="HTH_CenpB_DNA-bd_dom"/>
</dbReference>
<dbReference type="PROSITE" id="PS50157">
    <property type="entry name" value="ZINC_FINGER_C2H2_2"/>
    <property type="match status" value="1"/>
</dbReference>
<dbReference type="Proteomes" id="UP000214365">
    <property type="component" value="Unassembled WGS sequence"/>
</dbReference>
<comment type="caution">
    <text evidence="7">The sequence shown here is derived from an EMBL/GenBank/DDBJ whole genome shotgun (WGS) entry which is preliminary data.</text>
</comment>
<dbReference type="GO" id="GO:0008270">
    <property type="term" value="F:zinc ion binding"/>
    <property type="evidence" value="ECO:0007669"/>
    <property type="project" value="UniProtKB-KW"/>
</dbReference>
<dbReference type="Gene3D" id="3.30.160.60">
    <property type="entry name" value="Classic Zinc Finger"/>
    <property type="match status" value="1"/>
</dbReference>
<comment type="subcellular location">
    <subcellularLocation>
        <location evidence="3">Nucleus</location>
    </subcellularLocation>
</comment>
<dbReference type="RefSeq" id="XP_020122967.1">
    <property type="nucleotide sequence ID" value="XM_020261521.1"/>
</dbReference>
<proteinExistence type="predicted"/>
<organism evidence="7 8">
    <name type="scientific">Talaromyces atroroseus</name>
    <dbReference type="NCBI Taxonomy" id="1441469"/>
    <lineage>
        <taxon>Eukaryota</taxon>
        <taxon>Fungi</taxon>
        <taxon>Dikarya</taxon>
        <taxon>Ascomycota</taxon>
        <taxon>Pezizomycotina</taxon>
        <taxon>Eurotiomycetes</taxon>
        <taxon>Eurotiomycetidae</taxon>
        <taxon>Eurotiales</taxon>
        <taxon>Trichocomaceae</taxon>
        <taxon>Talaromyces</taxon>
        <taxon>Talaromyces sect. Trachyspermi</taxon>
    </lineage>
</organism>
<dbReference type="InterPro" id="IPR009057">
    <property type="entry name" value="Homeodomain-like_sf"/>
</dbReference>
<feature type="compositionally biased region" description="Polar residues" evidence="4">
    <location>
        <begin position="335"/>
        <end position="348"/>
    </location>
</feature>
<evidence type="ECO:0000259" key="6">
    <source>
        <dbReference type="PROSITE" id="PS50157"/>
    </source>
</evidence>
<feature type="compositionally biased region" description="Low complexity" evidence="4">
    <location>
        <begin position="318"/>
        <end position="329"/>
    </location>
</feature>
<dbReference type="EMBL" id="LFMY01000002">
    <property type="protein sequence ID" value="OKL62846.1"/>
    <property type="molecule type" value="Genomic_DNA"/>
</dbReference>
<dbReference type="PROSITE" id="PS50071">
    <property type="entry name" value="HOMEOBOX_2"/>
    <property type="match status" value="1"/>
</dbReference>
<protein>
    <recommendedName>
        <fullName evidence="9">C2H2-type domain-containing protein</fullName>
    </recommendedName>
</protein>
<dbReference type="Pfam" id="PF13894">
    <property type="entry name" value="zf-C2H2_4"/>
    <property type="match status" value="1"/>
</dbReference>
<feature type="compositionally biased region" description="Polar residues" evidence="4">
    <location>
        <begin position="292"/>
        <end position="310"/>
    </location>
</feature>
<reference evidence="7 8" key="1">
    <citation type="submission" date="2015-06" db="EMBL/GenBank/DDBJ databases">
        <title>Talaromyces atroroseus IBT 11181 draft genome.</title>
        <authorList>
            <person name="Rasmussen K.B."/>
            <person name="Rasmussen S."/>
            <person name="Petersen B."/>
            <person name="Sicheritz-Ponten T."/>
            <person name="Mortensen U.H."/>
            <person name="Thrane U."/>
        </authorList>
    </citation>
    <scope>NUCLEOTIDE SEQUENCE [LARGE SCALE GENOMIC DNA]</scope>
    <source>
        <strain evidence="7 8">IBT 11181</strain>
    </source>
</reference>
<evidence type="ECO:0000313" key="8">
    <source>
        <dbReference type="Proteomes" id="UP000214365"/>
    </source>
</evidence>
<dbReference type="SMART" id="SM00355">
    <property type="entry name" value="ZnF_C2H2"/>
    <property type="match status" value="3"/>
</dbReference>
<evidence type="ECO:0008006" key="9">
    <source>
        <dbReference type="Google" id="ProtNLM"/>
    </source>
</evidence>
<feature type="domain" description="C2H2-type" evidence="6">
    <location>
        <begin position="377"/>
        <end position="405"/>
    </location>
</feature>